<protein>
    <submittedName>
        <fullName evidence="2">Uncharacterized protein</fullName>
    </submittedName>
</protein>
<comment type="caution">
    <text evidence="2">The sequence shown here is derived from an EMBL/GenBank/DDBJ whole genome shotgun (WGS) entry which is preliminary data.</text>
</comment>
<sequence length="149" mass="15897">MNTSPQQRRSALVDGLAVSGFVQIAAGALAGYPYAAASYKPEWVKGLGIQAPGRIRQLHLDLIMMGGLTTATSVALPRLPRAVAVPLAIGTWTNALAFAPLAMRPSLDRSRPFRALVGTSFTVTAVSWVGVAAVALHRWSRRPPHTTER</sequence>
<feature type="transmembrane region" description="Helical" evidence="1">
    <location>
        <begin position="83"/>
        <end position="103"/>
    </location>
</feature>
<evidence type="ECO:0000256" key="1">
    <source>
        <dbReference type="SAM" id="Phobius"/>
    </source>
</evidence>
<dbReference type="RefSeq" id="WP_344215663.1">
    <property type="nucleotide sequence ID" value="NZ_BAAAOS010000020.1"/>
</dbReference>
<keyword evidence="1" id="KW-0812">Transmembrane</keyword>
<dbReference type="EMBL" id="BAAAOS010000020">
    <property type="protein sequence ID" value="GAA1580730.1"/>
    <property type="molecule type" value="Genomic_DNA"/>
</dbReference>
<keyword evidence="1" id="KW-1133">Transmembrane helix</keyword>
<dbReference type="Proteomes" id="UP001500393">
    <property type="component" value="Unassembled WGS sequence"/>
</dbReference>
<proteinExistence type="predicted"/>
<organism evidence="2 3">
    <name type="scientific">Kribbella sancticallisti</name>
    <dbReference type="NCBI Taxonomy" id="460087"/>
    <lineage>
        <taxon>Bacteria</taxon>
        <taxon>Bacillati</taxon>
        <taxon>Actinomycetota</taxon>
        <taxon>Actinomycetes</taxon>
        <taxon>Propionibacteriales</taxon>
        <taxon>Kribbellaceae</taxon>
        <taxon>Kribbella</taxon>
    </lineage>
</organism>
<evidence type="ECO:0000313" key="2">
    <source>
        <dbReference type="EMBL" id="GAA1580730.1"/>
    </source>
</evidence>
<keyword evidence="1" id="KW-0472">Membrane</keyword>
<name>A0ABN2DQ26_9ACTN</name>
<accession>A0ABN2DQ26</accession>
<feature type="transmembrane region" description="Helical" evidence="1">
    <location>
        <begin position="12"/>
        <end position="35"/>
    </location>
</feature>
<gene>
    <name evidence="2" type="ORF">GCM10009789_38240</name>
</gene>
<feature type="transmembrane region" description="Helical" evidence="1">
    <location>
        <begin position="115"/>
        <end position="136"/>
    </location>
</feature>
<keyword evidence="3" id="KW-1185">Reference proteome</keyword>
<evidence type="ECO:0000313" key="3">
    <source>
        <dbReference type="Proteomes" id="UP001500393"/>
    </source>
</evidence>
<reference evidence="2 3" key="1">
    <citation type="journal article" date="2019" name="Int. J. Syst. Evol. Microbiol.">
        <title>The Global Catalogue of Microorganisms (GCM) 10K type strain sequencing project: providing services to taxonomists for standard genome sequencing and annotation.</title>
        <authorList>
            <consortium name="The Broad Institute Genomics Platform"/>
            <consortium name="The Broad Institute Genome Sequencing Center for Infectious Disease"/>
            <person name="Wu L."/>
            <person name="Ma J."/>
        </authorList>
    </citation>
    <scope>NUCLEOTIDE SEQUENCE [LARGE SCALE GENOMIC DNA]</scope>
    <source>
        <strain evidence="2 3">JCM 14969</strain>
    </source>
</reference>